<evidence type="ECO:0000256" key="1">
    <source>
        <dbReference type="SAM" id="MobiDB-lite"/>
    </source>
</evidence>
<dbReference type="EMBL" id="CP001958">
    <property type="protein sequence ID" value="ADG97133.1"/>
    <property type="molecule type" value="Genomic_DNA"/>
</dbReference>
<feature type="region of interest" description="Disordered" evidence="1">
    <location>
        <begin position="1"/>
        <end position="46"/>
    </location>
</feature>
<feature type="compositionally biased region" description="Low complexity" evidence="1">
    <location>
        <begin position="337"/>
        <end position="351"/>
    </location>
</feature>
<feature type="compositionally biased region" description="Gly residues" evidence="1">
    <location>
        <begin position="219"/>
        <end position="231"/>
    </location>
</feature>
<feature type="compositionally biased region" description="Gly residues" evidence="1">
    <location>
        <begin position="535"/>
        <end position="549"/>
    </location>
</feature>
<gene>
    <name evidence="2" type="ordered locus">Srot_0651</name>
</gene>
<dbReference type="RefSeq" id="WP_013137589.1">
    <property type="nucleotide sequence ID" value="NC_014168.1"/>
</dbReference>
<evidence type="ECO:0000313" key="3">
    <source>
        <dbReference type="Proteomes" id="UP000002247"/>
    </source>
</evidence>
<dbReference type="AlphaFoldDB" id="D6ZCU1"/>
<evidence type="ECO:0000313" key="2">
    <source>
        <dbReference type="EMBL" id="ADG97133.1"/>
    </source>
</evidence>
<dbReference type="HOGENOM" id="CLU_428184_0_0_11"/>
<feature type="compositionally biased region" description="Acidic residues" evidence="1">
    <location>
        <begin position="509"/>
        <end position="520"/>
    </location>
</feature>
<dbReference type="KEGG" id="srt:Srot_0651"/>
<protein>
    <submittedName>
        <fullName evidence="2">Uncharacterized protein</fullName>
    </submittedName>
</protein>
<feature type="compositionally biased region" description="Basic and acidic residues" evidence="1">
    <location>
        <begin position="34"/>
        <end position="43"/>
    </location>
</feature>
<accession>D6ZCU1</accession>
<feature type="compositionally biased region" description="Low complexity" evidence="1">
    <location>
        <begin position="232"/>
        <end position="271"/>
    </location>
</feature>
<feature type="compositionally biased region" description="Gly residues" evidence="1">
    <location>
        <begin position="21"/>
        <end position="30"/>
    </location>
</feature>
<proteinExistence type="predicted"/>
<dbReference type="Proteomes" id="UP000002247">
    <property type="component" value="Chromosome"/>
</dbReference>
<name>D6ZCU1_SEGRD</name>
<feature type="compositionally biased region" description="Gly residues" evidence="1">
    <location>
        <begin position="191"/>
        <end position="205"/>
    </location>
</feature>
<feature type="region of interest" description="Disordered" evidence="1">
    <location>
        <begin position="130"/>
        <end position="290"/>
    </location>
</feature>
<keyword evidence="3" id="KW-1185">Reference proteome</keyword>
<feature type="region of interest" description="Disordered" evidence="1">
    <location>
        <begin position="459"/>
        <end position="639"/>
    </location>
</feature>
<feature type="compositionally biased region" description="Acidic residues" evidence="1">
    <location>
        <begin position="628"/>
        <end position="639"/>
    </location>
</feature>
<feature type="compositionally biased region" description="Low complexity" evidence="1">
    <location>
        <begin position="8"/>
        <end position="20"/>
    </location>
</feature>
<feature type="compositionally biased region" description="Polar residues" evidence="1">
    <location>
        <begin position="323"/>
        <end position="334"/>
    </location>
</feature>
<sequence length="639" mass="60735">MLIHNPRSSGGSQPSGTAGSSSGGGSGGSQGFRLDPDSVRQDASDIQAAGQTLSDIGQQASGVHVGSDVYGLIARPFAAALQMVYQQIGSGITSFADSIAHVSDQLSGAVDQLEEVDSEHAEIMRQLGETIPDPSSYGVPKGGVTPDEGVDGGLTMADPSTFARPKGGVTPDEGVDGGLTMADPSTFARPQGGGSADAGGAGSGTGARIADPSAFARPQGGGSSSSGGGSSPVGSSSGGSSPAASSGGSASQPHSSPQSPSPQSASSQPSSRSLDDILSQGGASLGNGALGSEGGAGLGVVGSTAGHEGALGEAHGSGGGLTHTASGAETSRTSGEGPAAAPSHVPAAPSSAGGGMGEFPRSGQPVGNLGGLPGEADSALHGLPAAGAAAGYASAGYSDQYGNAQQGGSEGLLQGVSSIVSTALGSGGGMGTGGGMAGMGGFDGTAGATGAFAGAESEAGAAQGFTGPPPAGMGADLAAGGHGGEASGPASHGSEASSTNDFARSDTGADLEGDSPDDAQSDEKDKDKPAAASGGQMGGAQGGMHGAGGAAPAQAAVSNKFGLRADPESFPSAMDSGSILERHGAGVQQREASGEDVGIRFGPLPSDLGHVGDSPAQPSPGDTKDSDVWEDPDLFETRT</sequence>
<organism evidence="2 3">
    <name type="scientific">Segniliparus rotundus (strain ATCC BAA-972 / CDC 1076 / CIP 108378 / DSM 44985 / JCM 13578)</name>
    <dbReference type="NCBI Taxonomy" id="640132"/>
    <lineage>
        <taxon>Bacteria</taxon>
        <taxon>Bacillati</taxon>
        <taxon>Actinomycetota</taxon>
        <taxon>Actinomycetes</taxon>
        <taxon>Mycobacteriales</taxon>
        <taxon>Segniliparaceae</taxon>
        <taxon>Segniliparus</taxon>
    </lineage>
</organism>
<feature type="region of interest" description="Disordered" evidence="1">
    <location>
        <begin position="308"/>
        <end position="373"/>
    </location>
</feature>
<reference evidence="2 3" key="1">
    <citation type="journal article" date="2010" name="Stand. Genomic Sci.">
        <title>Complete genome sequence of Segniliparus rotundus type strain (CDC 1076).</title>
        <authorList>
            <person name="Sikorski J."/>
            <person name="Lapidus A."/>
            <person name="Copeland A."/>
            <person name="Misra M."/>
            <person name="Glavina Del Rio T."/>
            <person name="Nolan M."/>
            <person name="Lucas S."/>
            <person name="Chen F."/>
            <person name="Tice H."/>
            <person name="Cheng J.F."/>
            <person name="Jando M."/>
            <person name="Schneider S."/>
            <person name="Bruce D."/>
            <person name="Goodwin L."/>
            <person name="Pitluck S."/>
            <person name="Liolios K."/>
            <person name="Mikhailova N."/>
            <person name="Pati A."/>
            <person name="Ivanova N."/>
            <person name="Mavromatis K."/>
            <person name="Chen A."/>
            <person name="Palaniappan K."/>
            <person name="Chertkov O."/>
            <person name="Land M."/>
            <person name="Hauser L."/>
            <person name="Chang Y.J."/>
            <person name="Jeffries C.D."/>
            <person name="Brettin T."/>
            <person name="Detter J.C."/>
            <person name="Han C."/>
            <person name="Rohde M."/>
            <person name="Goker M."/>
            <person name="Bristow J."/>
            <person name="Eisen J.A."/>
            <person name="Markowitz V."/>
            <person name="Hugenholtz P."/>
            <person name="Kyrpides N.C."/>
            <person name="Klenk H.P."/>
        </authorList>
    </citation>
    <scope>NUCLEOTIDE SEQUENCE [LARGE SCALE GENOMIC DNA]</scope>
    <source>
        <strain evidence="3">ATCC BAA-972 / CDC 1076 / CIP 108378 / DSM 44985 / JCM 13578</strain>
    </source>
</reference>